<reference evidence="2 3" key="1">
    <citation type="journal article" date="2007" name="Proc. Natl. Acad. Sci. U.S.A.">
        <title>The tiny eukaryote Ostreococcus provides genomic insights into the paradox of plankton speciation.</title>
        <authorList>
            <person name="Palenik B."/>
            <person name="Grimwood J."/>
            <person name="Aerts A."/>
            <person name="Rouze P."/>
            <person name="Salamov A."/>
            <person name="Putnam N."/>
            <person name="Dupont C."/>
            <person name="Jorgensen R."/>
            <person name="Derelle E."/>
            <person name="Rombauts S."/>
            <person name="Zhou K."/>
            <person name="Otillar R."/>
            <person name="Merchant S.S."/>
            <person name="Podell S."/>
            <person name="Gaasterland T."/>
            <person name="Napoli C."/>
            <person name="Gendler K."/>
            <person name="Manuell A."/>
            <person name="Tai V."/>
            <person name="Vallon O."/>
            <person name="Piganeau G."/>
            <person name="Jancek S."/>
            <person name="Heijde M."/>
            <person name="Jabbari K."/>
            <person name="Bowler C."/>
            <person name="Lohr M."/>
            <person name="Robbens S."/>
            <person name="Werner G."/>
            <person name="Dubchak I."/>
            <person name="Pazour G.J."/>
            <person name="Ren Q."/>
            <person name="Paulsen I."/>
            <person name="Delwiche C."/>
            <person name="Schmutz J."/>
            <person name="Rokhsar D."/>
            <person name="Van de Peer Y."/>
            <person name="Moreau H."/>
            <person name="Grigoriev I.V."/>
        </authorList>
    </citation>
    <scope>NUCLEOTIDE SEQUENCE [LARGE SCALE GENOMIC DNA]</scope>
    <source>
        <strain evidence="2 3">CCE9901</strain>
    </source>
</reference>
<evidence type="ECO:0000313" key="3">
    <source>
        <dbReference type="Proteomes" id="UP000001568"/>
    </source>
</evidence>
<dbReference type="PROSITE" id="PS50003">
    <property type="entry name" value="PH_DOMAIN"/>
    <property type="match status" value="1"/>
</dbReference>
<feature type="domain" description="PH" evidence="1">
    <location>
        <begin position="27"/>
        <end position="126"/>
    </location>
</feature>
<dbReference type="PANTHER" id="PTHR14336">
    <property type="entry name" value="TANDEM PH DOMAIN CONTAINING PROTEIN"/>
    <property type="match status" value="1"/>
</dbReference>
<name>A4S5I0_OSTLU</name>
<dbReference type="InterPro" id="IPR011993">
    <property type="entry name" value="PH-like_dom_sf"/>
</dbReference>
<organism evidence="2 3">
    <name type="scientific">Ostreococcus lucimarinus (strain CCE9901)</name>
    <dbReference type="NCBI Taxonomy" id="436017"/>
    <lineage>
        <taxon>Eukaryota</taxon>
        <taxon>Viridiplantae</taxon>
        <taxon>Chlorophyta</taxon>
        <taxon>Mamiellophyceae</taxon>
        <taxon>Mamiellales</taxon>
        <taxon>Bathycoccaceae</taxon>
        <taxon>Ostreococcus</taxon>
    </lineage>
</organism>
<protein>
    <recommendedName>
        <fullName evidence="1">PH domain-containing protein</fullName>
    </recommendedName>
</protein>
<dbReference type="Gramene" id="ABO99069">
    <property type="protein sequence ID" value="ABO99069"/>
    <property type="gene ID" value="OSTLU_13112"/>
</dbReference>
<dbReference type="OrthoDB" id="185175at2759"/>
<dbReference type="InterPro" id="IPR001849">
    <property type="entry name" value="PH_domain"/>
</dbReference>
<dbReference type="eggNOG" id="ENOG502RXGP">
    <property type="taxonomic scope" value="Eukaryota"/>
</dbReference>
<dbReference type="Pfam" id="PF00169">
    <property type="entry name" value="PH"/>
    <property type="match status" value="1"/>
</dbReference>
<evidence type="ECO:0000313" key="2">
    <source>
        <dbReference type="EMBL" id="ABO99069.1"/>
    </source>
</evidence>
<dbReference type="EMBL" id="CP000592">
    <property type="protein sequence ID" value="ABO99069.1"/>
    <property type="molecule type" value="Genomic_DNA"/>
</dbReference>
<dbReference type="STRING" id="436017.A4S5I0"/>
<dbReference type="RefSeq" id="XP_001420776.1">
    <property type="nucleotide sequence ID" value="XM_001420739.1"/>
</dbReference>
<dbReference type="SUPFAM" id="SSF50729">
    <property type="entry name" value="PH domain-like"/>
    <property type="match status" value="1"/>
</dbReference>
<gene>
    <name evidence="2" type="ORF">OSTLU_13112</name>
</gene>
<dbReference type="SMART" id="SM00233">
    <property type="entry name" value="PH"/>
    <property type="match status" value="1"/>
</dbReference>
<dbReference type="OMA" id="SECLTVR"/>
<dbReference type="InterPro" id="IPR051707">
    <property type="entry name" value="PI-Interact_SigTrans_Reg"/>
</dbReference>
<dbReference type="KEGG" id="olu:OSTLU_13112"/>
<proteinExistence type="predicted"/>
<keyword evidence="3" id="KW-1185">Reference proteome</keyword>
<dbReference type="AlphaFoldDB" id="A4S5I0"/>
<evidence type="ECO:0000259" key="1">
    <source>
        <dbReference type="PROSITE" id="PS50003"/>
    </source>
</evidence>
<dbReference type="HOGENOM" id="CLU_111315_0_0_1"/>
<dbReference type="Proteomes" id="UP000001568">
    <property type="component" value="Chromosome 12"/>
</dbReference>
<sequence>MVFGAILANLSQIGKVHDTGGVEFWREPARAGWLMKRGDVVRTWRRRWFVLKDGKLFWFLDSNVTSSSKTRGVIDMKYCLSSTSAFEKTGDEASFEITCMGESHVFVAASEREKDEWLSSVGACIARASRAAS</sequence>
<dbReference type="FunFam" id="2.30.29.30:FF:000286">
    <property type="entry name" value="PH-protein kinase domain containing protein"/>
    <property type="match status" value="1"/>
</dbReference>
<accession>A4S5I0</accession>
<dbReference type="PANTHER" id="PTHR14336:SF8">
    <property type="entry name" value="PROTEIN OPY1"/>
    <property type="match status" value="1"/>
</dbReference>
<dbReference type="GeneID" id="5004642"/>
<dbReference type="Gene3D" id="2.30.29.30">
    <property type="entry name" value="Pleckstrin-homology domain (PH domain)/Phosphotyrosine-binding domain (PTB)"/>
    <property type="match status" value="1"/>
</dbReference>